<evidence type="ECO:0000259" key="1">
    <source>
        <dbReference type="Pfam" id="PF13930"/>
    </source>
</evidence>
<organism evidence="2">
    <name type="scientific">viral metagenome</name>
    <dbReference type="NCBI Taxonomy" id="1070528"/>
    <lineage>
        <taxon>unclassified sequences</taxon>
        <taxon>metagenomes</taxon>
        <taxon>organismal metagenomes</taxon>
    </lineage>
</organism>
<dbReference type="EMBL" id="MN740567">
    <property type="protein sequence ID" value="QHU34085.1"/>
    <property type="molecule type" value="Genomic_DNA"/>
</dbReference>
<dbReference type="AlphaFoldDB" id="A0A6C0LVN1"/>
<reference evidence="2" key="1">
    <citation type="journal article" date="2020" name="Nature">
        <title>Giant virus diversity and host interactions through global metagenomics.</title>
        <authorList>
            <person name="Schulz F."/>
            <person name="Roux S."/>
            <person name="Paez-Espino D."/>
            <person name="Jungbluth S."/>
            <person name="Walsh D.A."/>
            <person name="Denef V.J."/>
            <person name="McMahon K.D."/>
            <person name="Konstantinidis K.T."/>
            <person name="Eloe-Fadrosh E.A."/>
            <person name="Kyrpides N.C."/>
            <person name="Woyke T."/>
        </authorList>
    </citation>
    <scope>NUCLEOTIDE SEQUENCE</scope>
    <source>
        <strain evidence="2">GVMAG-S-1016713-123</strain>
    </source>
</reference>
<dbReference type="Pfam" id="PF13930">
    <property type="entry name" value="Endonuclea_NS_2"/>
    <property type="match status" value="1"/>
</dbReference>
<dbReference type="InterPro" id="IPR044927">
    <property type="entry name" value="Endonuclea_NS_2"/>
</dbReference>
<proteinExistence type="predicted"/>
<accession>A0A6C0LVN1</accession>
<sequence length="147" mass="15962">MGNGSAIIDYTYKTFSDYPLVSSATGTITPDSLDHGSGTTSCTQSYSRMLEDDGADNCDAGHILANRLGGYGNTPINIFPQSASVNRGIYAQFEGDIYDCMQNGTNMGYLSWDFFYENDDHTMPNSVKYTAKFDGGSCETISSTFPN</sequence>
<feature type="domain" description="Type VII secretion system protein EssD-like" evidence="1">
    <location>
        <begin position="53"/>
        <end position="134"/>
    </location>
</feature>
<dbReference type="Gene3D" id="3.40.570.10">
    <property type="entry name" value="Extracellular Endonuclease, subunit A"/>
    <property type="match status" value="1"/>
</dbReference>
<protein>
    <recommendedName>
        <fullName evidence="1">Type VII secretion system protein EssD-like domain-containing protein</fullName>
    </recommendedName>
</protein>
<dbReference type="InterPro" id="IPR044929">
    <property type="entry name" value="DNA/RNA_non-sp_Endonuclease_sf"/>
</dbReference>
<evidence type="ECO:0000313" key="2">
    <source>
        <dbReference type="EMBL" id="QHU34085.1"/>
    </source>
</evidence>
<name>A0A6C0LVN1_9ZZZZ</name>